<dbReference type="AlphaFoldDB" id="A0AAP7IFY4"/>
<dbReference type="EMBL" id="LNPX01000004">
    <property type="protein sequence ID" value="OEK58979.1"/>
    <property type="molecule type" value="Genomic_DNA"/>
</dbReference>
<keyword evidence="1" id="KW-0812">Transmembrane</keyword>
<organism evidence="2 3">
    <name type="scientific">Staphylococcus equorum</name>
    <dbReference type="NCBI Taxonomy" id="246432"/>
    <lineage>
        <taxon>Bacteria</taxon>
        <taxon>Bacillati</taxon>
        <taxon>Bacillota</taxon>
        <taxon>Bacilli</taxon>
        <taxon>Bacillales</taxon>
        <taxon>Staphylococcaceae</taxon>
        <taxon>Staphylococcus</taxon>
    </lineage>
</organism>
<protein>
    <submittedName>
        <fullName evidence="2">Uncharacterized protein</fullName>
    </submittedName>
</protein>
<reference evidence="3" key="1">
    <citation type="submission" date="2015-11" db="EMBL/GenBank/DDBJ databases">
        <title>Genomic diversity of Staphylococcus saprophyticus strains from urinary tract infections, animal surfaces, and fermented foods.</title>
        <authorList>
            <person name="Wolfe B.E."/>
        </authorList>
    </citation>
    <scope>NUCLEOTIDE SEQUENCE [LARGE SCALE GENOMIC DNA]</scope>
    <source>
        <strain evidence="3">738_7</strain>
    </source>
</reference>
<evidence type="ECO:0000313" key="3">
    <source>
        <dbReference type="Proteomes" id="UP000095464"/>
    </source>
</evidence>
<feature type="transmembrane region" description="Helical" evidence="1">
    <location>
        <begin position="56"/>
        <end position="77"/>
    </location>
</feature>
<dbReference type="Proteomes" id="UP000095464">
    <property type="component" value="Unassembled WGS sequence"/>
</dbReference>
<accession>A0AAP7IFY4</accession>
<keyword evidence="1" id="KW-0472">Membrane</keyword>
<keyword evidence="1" id="KW-1133">Transmembrane helix</keyword>
<proteinExistence type="predicted"/>
<feature type="transmembrane region" description="Helical" evidence="1">
    <location>
        <begin position="16"/>
        <end position="35"/>
    </location>
</feature>
<evidence type="ECO:0000313" key="2">
    <source>
        <dbReference type="EMBL" id="OEK58979.1"/>
    </source>
</evidence>
<comment type="caution">
    <text evidence="2">The sequence shown here is derived from an EMBL/GenBank/DDBJ whole genome shotgun (WGS) entry which is preliminary data.</text>
</comment>
<sequence length="179" mass="20412">MDMEIVETMTQVEWRFLAPLLLGVFMITVISLLGLAKLAIINREQLGESKKRSVKVPLISGIAIIIVVIVFMVVMYVSNSGFKNEYVKVTGVGEVEKTTTAEKGYLYKSNEVIVHIKTKDNKKMKIALDDVERKLYNLDGYMSKGDKTYIQSDSEYQLKQPIGEDEKYYLNENSLLKEK</sequence>
<gene>
    <name evidence="2" type="ORF">ASS94_01240</name>
</gene>
<evidence type="ECO:0000256" key="1">
    <source>
        <dbReference type="SAM" id="Phobius"/>
    </source>
</evidence>
<dbReference type="RefSeq" id="WP_069854380.1">
    <property type="nucleotide sequence ID" value="NZ_LNPX01000004.1"/>
</dbReference>
<name>A0AAP7IFY4_9STAP</name>